<evidence type="ECO:0000259" key="2">
    <source>
        <dbReference type="SMART" id="SM01058"/>
    </source>
</evidence>
<dbReference type="STRING" id="249408.BOO71_0014191"/>
<comment type="caution">
    <text evidence="3">The sequence shown here is derived from an EMBL/GenBank/DDBJ whole genome shotgun (WGS) entry which is preliminary data.</text>
</comment>
<dbReference type="Proteomes" id="UP000186607">
    <property type="component" value="Unassembled WGS sequence"/>
</dbReference>
<dbReference type="Gene3D" id="1.20.58.1290">
    <property type="entry name" value="CarD-like, C-terminal domain"/>
    <property type="match status" value="1"/>
</dbReference>
<evidence type="ECO:0000313" key="4">
    <source>
        <dbReference type="Proteomes" id="UP000186607"/>
    </source>
</evidence>
<sequence length="167" mass="18605">MKQMAFEPGDRVVLPPYGIGVVSGTCQRPVGDATRAYYELQFAHTASRAYVPVAAPQSAGLRAALTEGDLPELLCRLQDSSLDLPKQWAARQRLVTEIIASGRPLELAVLACELRRWNMERGLPDLDRQAFRQAIKLLEQEVSGLTSQNAQAIQHFLDRAWNENPHN</sequence>
<feature type="coiled-coil region" evidence="1">
    <location>
        <begin position="128"/>
        <end position="155"/>
    </location>
</feature>
<dbReference type="InterPro" id="IPR003711">
    <property type="entry name" value="CarD-like/TRCF_RID"/>
</dbReference>
<organism evidence="3 4">
    <name type="scientific">Deinococcus marmoris</name>
    <dbReference type="NCBI Taxonomy" id="249408"/>
    <lineage>
        <taxon>Bacteria</taxon>
        <taxon>Thermotogati</taxon>
        <taxon>Deinococcota</taxon>
        <taxon>Deinococci</taxon>
        <taxon>Deinococcales</taxon>
        <taxon>Deinococcaceae</taxon>
        <taxon>Deinococcus</taxon>
    </lineage>
</organism>
<evidence type="ECO:0000256" key="1">
    <source>
        <dbReference type="SAM" id="Coils"/>
    </source>
</evidence>
<dbReference type="Pfam" id="PF02559">
    <property type="entry name" value="CarD_TRCF_RID"/>
    <property type="match status" value="1"/>
</dbReference>
<dbReference type="InterPro" id="IPR042215">
    <property type="entry name" value="CarD-like_C"/>
</dbReference>
<dbReference type="Pfam" id="PF21095">
    <property type="entry name" value="CarD_C"/>
    <property type="match status" value="1"/>
</dbReference>
<dbReference type="InterPro" id="IPR052531">
    <property type="entry name" value="CarD-like_regulator"/>
</dbReference>
<name>A0A1U7NRZ0_9DEIO</name>
<dbReference type="InterPro" id="IPR036101">
    <property type="entry name" value="CarD-like/TRCF_RID_sf"/>
</dbReference>
<proteinExistence type="predicted"/>
<dbReference type="AlphaFoldDB" id="A0A1U7NRZ0"/>
<dbReference type="InterPro" id="IPR048792">
    <property type="entry name" value="CarD_C"/>
</dbReference>
<feature type="domain" description="CarD-like/TRCF RNAP-interacting" evidence="2">
    <location>
        <begin position="5"/>
        <end position="115"/>
    </location>
</feature>
<dbReference type="SMART" id="SM01058">
    <property type="entry name" value="CarD_TRCF"/>
    <property type="match status" value="1"/>
</dbReference>
<keyword evidence="1" id="KW-0175">Coiled coil</keyword>
<evidence type="ECO:0000313" key="3">
    <source>
        <dbReference type="EMBL" id="OLV15675.1"/>
    </source>
</evidence>
<dbReference type="eggNOG" id="COG1329">
    <property type="taxonomic scope" value="Bacteria"/>
</dbReference>
<dbReference type="EMBL" id="MSTI01000168">
    <property type="protein sequence ID" value="OLV15675.1"/>
    <property type="molecule type" value="Genomic_DNA"/>
</dbReference>
<dbReference type="SUPFAM" id="SSF141259">
    <property type="entry name" value="CarD-like"/>
    <property type="match status" value="1"/>
</dbReference>
<dbReference type="Gene3D" id="2.40.10.170">
    <property type="match status" value="1"/>
</dbReference>
<dbReference type="PANTHER" id="PTHR38447">
    <property type="entry name" value="TRANSCRIPTION FACTOR YDEB-RELATED"/>
    <property type="match status" value="1"/>
</dbReference>
<protein>
    <submittedName>
        <fullName evidence="3">Transcriptional regulator</fullName>
    </submittedName>
</protein>
<gene>
    <name evidence="3" type="ORF">BOO71_0014191</name>
</gene>
<dbReference type="GO" id="GO:0009303">
    <property type="term" value="P:rRNA transcription"/>
    <property type="evidence" value="ECO:0007669"/>
    <property type="project" value="TreeGrafter"/>
</dbReference>
<reference evidence="3 4" key="1">
    <citation type="submission" date="2017-01" db="EMBL/GenBank/DDBJ databases">
        <title>Genome Analysis of Deinococcus marmoris KOPRI26562.</title>
        <authorList>
            <person name="Kim J.H."/>
            <person name="Oh H.-M."/>
        </authorList>
    </citation>
    <scope>NUCLEOTIDE SEQUENCE [LARGE SCALE GENOMIC DNA]</scope>
    <source>
        <strain evidence="3 4">KOPRI26562</strain>
    </source>
</reference>
<accession>A0A1U7NRZ0</accession>
<keyword evidence="4" id="KW-1185">Reference proteome</keyword>
<dbReference type="PANTHER" id="PTHR38447:SF1">
    <property type="entry name" value="RNA POLYMERASE-BINDING TRANSCRIPTION FACTOR CARD"/>
    <property type="match status" value="1"/>
</dbReference>